<gene>
    <name evidence="1" type="ORF">QYT958_LOCUS45153</name>
</gene>
<dbReference type="AlphaFoldDB" id="A0A822EN98"/>
<feature type="non-terminal residue" evidence="1">
    <location>
        <position position="63"/>
    </location>
</feature>
<proteinExistence type="predicted"/>
<dbReference type="Proteomes" id="UP000663848">
    <property type="component" value="Unassembled WGS sequence"/>
</dbReference>
<name>A0A822EN98_9BILA</name>
<evidence type="ECO:0000313" key="2">
    <source>
        <dbReference type="Proteomes" id="UP000663848"/>
    </source>
</evidence>
<protein>
    <submittedName>
        <fullName evidence="1">Uncharacterized protein</fullName>
    </submittedName>
</protein>
<reference evidence="1" key="1">
    <citation type="submission" date="2021-02" db="EMBL/GenBank/DDBJ databases">
        <authorList>
            <person name="Nowell W R."/>
        </authorList>
    </citation>
    <scope>NUCLEOTIDE SEQUENCE</scope>
</reference>
<evidence type="ECO:0000313" key="1">
    <source>
        <dbReference type="EMBL" id="CAF5106825.1"/>
    </source>
</evidence>
<accession>A0A822EN98</accession>
<comment type="caution">
    <text evidence="1">The sequence shown here is derived from an EMBL/GenBank/DDBJ whole genome shotgun (WGS) entry which is preliminary data.</text>
</comment>
<dbReference type="EMBL" id="CAJOBR010073649">
    <property type="protein sequence ID" value="CAF5106825.1"/>
    <property type="molecule type" value="Genomic_DNA"/>
</dbReference>
<sequence>MLLKRIVQEHDYYQCQNGQRRKNYKLPIALEFFAENFQKHYSTIWKTSNIQQPFLPSRFLTKT</sequence>
<organism evidence="1 2">
    <name type="scientific">Rotaria socialis</name>
    <dbReference type="NCBI Taxonomy" id="392032"/>
    <lineage>
        <taxon>Eukaryota</taxon>
        <taxon>Metazoa</taxon>
        <taxon>Spiralia</taxon>
        <taxon>Gnathifera</taxon>
        <taxon>Rotifera</taxon>
        <taxon>Eurotatoria</taxon>
        <taxon>Bdelloidea</taxon>
        <taxon>Philodinida</taxon>
        <taxon>Philodinidae</taxon>
        <taxon>Rotaria</taxon>
    </lineage>
</organism>